<feature type="transmembrane region" description="Helical" evidence="4">
    <location>
        <begin position="24"/>
        <end position="46"/>
    </location>
</feature>
<dbReference type="EC" id="3.6.1.27" evidence="1"/>
<evidence type="ECO:0000256" key="4">
    <source>
        <dbReference type="SAM" id="Phobius"/>
    </source>
</evidence>
<dbReference type="OrthoDB" id="108054at2"/>
<keyword evidence="4" id="KW-0472">Membrane</keyword>
<dbReference type="InterPro" id="IPR000326">
    <property type="entry name" value="PAP2/HPO"/>
</dbReference>
<dbReference type="InterPro" id="IPR036938">
    <property type="entry name" value="PAP2/HPO_sf"/>
</dbReference>
<organism evidence="6 7">
    <name type="scientific">Rheinheimera salexigens</name>
    <dbReference type="NCBI Taxonomy" id="1628148"/>
    <lineage>
        <taxon>Bacteria</taxon>
        <taxon>Pseudomonadati</taxon>
        <taxon>Pseudomonadota</taxon>
        <taxon>Gammaproteobacteria</taxon>
        <taxon>Chromatiales</taxon>
        <taxon>Chromatiaceae</taxon>
        <taxon>Rheinheimera</taxon>
    </lineage>
</organism>
<dbReference type="SMART" id="SM00014">
    <property type="entry name" value="acidPPc"/>
    <property type="match status" value="1"/>
</dbReference>
<comment type="caution">
    <text evidence="6">The sequence shown here is derived from an EMBL/GenBank/DDBJ whole genome shotgun (WGS) entry which is preliminary data.</text>
</comment>
<dbReference type="RefSeq" id="WP_070048093.1">
    <property type="nucleotide sequence ID" value="NZ_CBCSDO010000001.1"/>
</dbReference>
<feature type="transmembrane region" description="Helical" evidence="4">
    <location>
        <begin position="98"/>
        <end position="117"/>
    </location>
</feature>
<feature type="transmembrane region" description="Helical" evidence="4">
    <location>
        <begin position="58"/>
        <end position="78"/>
    </location>
</feature>
<feature type="transmembrane region" description="Helical" evidence="4">
    <location>
        <begin position="124"/>
        <end position="144"/>
    </location>
</feature>
<feature type="domain" description="Phosphatidic acid phosphatase type 2/haloperoxidase" evidence="5">
    <location>
        <begin position="59"/>
        <end position="165"/>
    </location>
</feature>
<dbReference type="GO" id="GO:0005886">
    <property type="term" value="C:plasma membrane"/>
    <property type="evidence" value="ECO:0007669"/>
    <property type="project" value="InterPro"/>
</dbReference>
<evidence type="ECO:0000313" key="7">
    <source>
        <dbReference type="Proteomes" id="UP000242258"/>
    </source>
</evidence>
<keyword evidence="4" id="KW-1133">Transmembrane helix</keyword>
<proteinExistence type="predicted"/>
<dbReference type="PANTHER" id="PTHR14969:SF13">
    <property type="entry name" value="AT30094P"/>
    <property type="match status" value="1"/>
</dbReference>
<dbReference type="Proteomes" id="UP000242258">
    <property type="component" value="Unassembled WGS sequence"/>
</dbReference>
<dbReference type="EMBL" id="MKEK01000001">
    <property type="protein sequence ID" value="OEY68526.1"/>
    <property type="molecule type" value="Genomic_DNA"/>
</dbReference>
<dbReference type="AlphaFoldDB" id="A0A1E7Q314"/>
<evidence type="ECO:0000256" key="2">
    <source>
        <dbReference type="ARBA" id="ARBA00032707"/>
    </source>
</evidence>
<evidence type="ECO:0000259" key="5">
    <source>
        <dbReference type="SMART" id="SM00014"/>
    </source>
</evidence>
<comment type="catalytic activity">
    <reaction evidence="3">
        <text>di-trans,octa-cis-undecaprenyl diphosphate + H2O = di-trans,octa-cis-undecaprenyl phosphate + phosphate + H(+)</text>
        <dbReference type="Rhea" id="RHEA:28094"/>
        <dbReference type="ChEBI" id="CHEBI:15377"/>
        <dbReference type="ChEBI" id="CHEBI:15378"/>
        <dbReference type="ChEBI" id="CHEBI:43474"/>
        <dbReference type="ChEBI" id="CHEBI:58405"/>
        <dbReference type="ChEBI" id="CHEBI:60392"/>
        <dbReference type="EC" id="3.6.1.27"/>
    </reaction>
</comment>
<dbReference type="PANTHER" id="PTHR14969">
    <property type="entry name" value="SPHINGOSINE-1-PHOSPHATE PHOSPHOHYDROLASE"/>
    <property type="match status" value="1"/>
</dbReference>
<evidence type="ECO:0000256" key="3">
    <source>
        <dbReference type="ARBA" id="ARBA00047594"/>
    </source>
</evidence>
<dbReference type="Pfam" id="PF01569">
    <property type="entry name" value="PAP2"/>
    <property type="match status" value="1"/>
</dbReference>
<dbReference type="GO" id="GO:0050380">
    <property type="term" value="F:undecaprenyl-diphosphatase activity"/>
    <property type="evidence" value="ECO:0007669"/>
    <property type="project" value="UniProtKB-EC"/>
</dbReference>
<evidence type="ECO:0000313" key="6">
    <source>
        <dbReference type="EMBL" id="OEY68526.1"/>
    </source>
</evidence>
<keyword evidence="4" id="KW-0812">Transmembrane</keyword>
<dbReference type="CDD" id="cd03385">
    <property type="entry name" value="PAP2_BcrC_like"/>
    <property type="match status" value="1"/>
</dbReference>
<dbReference type="InterPro" id="IPR033879">
    <property type="entry name" value="UPP_Pase"/>
</dbReference>
<protein>
    <recommendedName>
        <fullName evidence="1">undecaprenyl-diphosphate phosphatase</fullName>
        <ecNumber evidence="1">3.6.1.27</ecNumber>
    </recommendedName>
    <alternativeName>
        <fullName evidence="2">Undecaprenyl pyrophosphate phosphatase</fullName>
    </alternativeName>
</protein>
<evidence type="ECO:0000256" key="1">
    <source>
        <dbReference type="ARBA" id="ARBA00012374"/>
    </source>
</evidence>
<feature type="transmembrane region" description="Helical" evidence="4">
    <location>
        <begin position="150"/>
        <end position="167"/>
    </location>
</feature>
<dbReference type="STRING" id="1628148.BI198_02280"/>
<reference evidence="7" key="1">
    <citation type="submission" date="2016-09" db="EMBL/GenBank/DDBJ databases">
        <authorList>
            <person name="Wan X."/>
            <person name="Hou S."/>
        </authorList>
    </citation>
    <scope>NUCLEOTIDE SEQUENCE [LARGE SCALE GENOMIC DNA]</scope>
    <source>
        <strain evidence="7">KH87</strain>
    </source>
</reference>
<name>A0A1E7Q314_9GAMM</name>
<dbReference type="SUPFAM" id="SSF48317">
    <property type="entry name" value="Acid phosphatase/Vanadium-dependent haloperoxidase"/>
    <property type="match status" value="1"/>
</dbReference>
<accession>A0A1E7Q314</accession>
<keyword evidence="7" id="KW-1185">Reference proteome</keyword>
<sequence>MEQFNQSAFLLINQYAGKNSVLDYILISIAEVTPYIFILVLALLWFSGNLEKMKTSFNAGLAVLLGMLTSYSIGFLYYHSRPFVQGLGRQLVEHAPDSSFPSDHTTFIFCIAIMLLFNRSTRVLASVLCGFSLISGLSRVYVGVHFPLDIVGAILVALFSSIVVFTLRDKSQWLLKFFIKTIPFSGLKARD</sequence>
<dbReference type="Gene3D" id="1.20.144.10">
    <property type="entry name" value="Phosphatidic acid phosphatase type 2/haloperoxidase"/>
    <property type="match status" value="1"/>
</dbReference>
<gene>
    <name evidence="6" type="ORF">BI198_02280</name>
</gene>